<keyword evidence="2" id="KW-0547">Nucleotide-binding</keyword>
<dbReference type="InterPro" id="IPR011009">
    <property type="entry name" value="Kinase-like_dom_sf"/>
</dbReference>
<dbReference type="Gene3D" id="1.25.40.10">
    <property type="entry name" value="Tetratricopeptide repeat domain"/>
    <property type="match status" value="2"/>
</dbReference>
<keyword evidence="3 6" id="KW-0418">Kinase</keyword>
<feature type="domain" description="Protein kinase" evidence="5">
    <location>
        <begin position="88"/>
        <end position="378"/>
    </location>
</feature>
<dbReference type="Pfam" id="PF00069">
    <property type="entry name" value="Pkinase"/>
    <property type="match status" value="1"/>
</dbReference>
<dbReference type="RefSeq" id="WP_310260592.1">
    <property type="nucleotide sequence ID" value="NZ_JAVDXU010000001.1"/>
</dbReference>
<evidence type="ECO:0000256" key="3">
    <source>
        <dbReference type="ARBA" id="ARBA00022777"/>
    </source>
</evidence>
<dbReference type="Gene3D" id="1.10.510.10">
    <property type="entry name" value="Transferase(Phosphotransferase) domain 1"/>
    <property type="match status" value="1"/>
</dbReference>
<comment type="caution">
    <text evidence="6">The sequence shown here is derived from an EMBL/GenBank/DDBJ whole genome shotgun (WGS) entry which is preliminary data.</text>
</comment>
<name>A0ABU1YIR8_ROSSA</name>
<proteinExistence type="predicted"/>
<dbReference type="PROSITE" id="PS50011">
    <property type="entry name" value="PROTEIN_KINASE_DOM"/>
    <property type="match status" value="1"/>
</dbReference>
<evidence type="ECO:0000256" key="2">
    <source>
        <dbReference type="ARBA" id="ARBA00022741"/>
    </source>
</evidence>
<reference evidence="6 7" key="1">
    <citation type="submission" date="2023-07" db="EMBL/GenBank/DDBJ databases">
        <title>Sorghum-associated microbial communities from plants grown in Nebraska, USA.</title>
        <authorList>
            <person name="Schachtman D."/>
        </authorList>
    </citation>
    <scope>NUCLEOTIDE SEQUENCE [LARGE SCALE GENOMIC DNA]</scope>
    <source>
        <strain evidence="6 7">BE314</strain>
    </source>
</reference>
<dbReference type="InterPro" id="IPR000719">
    <property type="entry name" value="Prot_kinase_dom"/>
</dbReference>
<evidence type="ECO:0000313" key="7">
    <source>
        <dbReference type="Proteomes" id="UP001180453"/>
    </source>
</evidence>
<dbReference type="PANTHER" id="PTHR43289">
    <property type="entry name" value="MITOGEN-ACTIVATED PROTEIN KINASE KINASE KINASE 20-RELATED"/>
    <property type="match status" value="1"/>
</dbReference>
<dbReference type="SUPFAM" id="SSF48452">
    <property type="entry name" value="TPR-like"/>
    <property type="match status" value="1"/>
</dbReference>
<dbReference type="InterPro" id="IPR011990">
    <property type="entry name" value="TPR-like_helical_dom_sf"/>
</dbReference>
<dbReference type="InterPro" id="IPR019734">
    <property type="entry name" value="TPR_rpt"/>
</dbReference>
<dbReference type="Gene3D" id="3.30.200.20">
    <property type="entry name" value="Phosphorylase Kinase, domain 1"/>
    <property type="match status" value="1"/>
</dbReference>
<dbReference type="Proteomes" id="UP001180453">
    <property type="component" value="Unassembled WGS sequence"/>
</dbReference>
<gene>
    <name evidence="6" type="ORF">J2X20_000570</name>
</gene>
<keyword evidence="6" id="KW-0723">Serine/threonine-protein kinase</keyword>
<keyword evidence="1" id="KW-0808">Transferase</keyword>
<keyword evidence="7" id="KW-1185">Reference proteome</keyword>
<evidence type="ECO:0000256" key="1">
    <source>
        <dbReference type="ARBA" id="ARBA00022679"/>
    </source>
</evidence>
<evidence type="ECO:0000313" key="6">
    <source>
        <dbReference type="EMBL" id="MDR7267941.1"/>
    </source>
</evidence>
<dbReference type="SMART" id="SM00028">
    <property type="entry name" value="TPR"/>
    <property type="match status" value="3"/>
</dbReference>
<dbReference type="GO" id="GO:0004674">
    <property type="term" value="F:protein serine/threonine kinase activity"/>
    <property type="evidence" value="ECO:0007669"/>
    <property type="project" value="UniProtKB-KW"/>
</dbReference>
<dbReference type="SUPFAM" id="SSF56112">
    <property type="entry name" value="Protein kinase-like (PK-like)"/>
    <property type="match status" value="1"/>
</dbReference>
<evidence type="ECO:0000256" key="4">
    <source>
        <dbReference type="ARBA" id="ARBA00022840"/>
    </source>
</evidence>
<dbReference type="PANTHER" id="PTHR43289:SF34">
    <property type="entry name" value="SERINE_THREONINE-PROTEIN KINASE YBDM-RELATED"/>
    <property type="match status" value="1"/>
</dbReference>
<protein>
    <submittedName>
        <fullName evidence="6">Serine/threonine protein kinase</fullName>
    </submittedName>
</protein>
<dbReference type="EMBL" id="JAVDXU010000001">
    <property type="protein sequence ID" value="MDR7267941.1"/>
    <property type="molecule type" value="Genomic_DNA"/>
</dbReference>
<sequence length="844" mass="91168">MSASLEAELWQRTKSLVADAMERPAHERQAFVQQASAGDAALMREVEELLAAAGVATSPLDEPPAELMLEALEQRVSGAWVGRSLGAYRLVSLIARGGMGEVYLGERADGQYEQQVAVKVMRADADLAVALQPFWAERRILASLDHPNLAKLIDAGVTADGAPWFVMELVQGDPIDTYCDDRGLGVDERLRLFVTVCQVVGYAHRRGVVHRDLKPSNIHVRDDGTVKLLDFGIAEQLCPAPAEDPHSGAGYRILTPEYASPEQIRGEPVTPASDVYSLGVVLYRLLARTSPYGHDASAGALNRAICEQDPPWPSRAVDGRLPGARALRRQLSGGLDAVVMKALHKAPAQRYASAAELADDLSRHLQGLAVQAQGHAWRYRSSRFLRRHRVVLGASLLVLVAGSAVATYEAYEAHRQKVRAEQHFADLRKLATIMLRDLQKAIAPLPGGTAARQMIVQNALDSLRRLSVEAKGDAELQIELASGYRSIGDIQGRPYSSNLGDPKSARESYDQGIALVKDLVGNPRVAEPAQSHATAALAQLYQRKGTLLASQDDDAAAEPLVARGVELMDQLAAAGQLDADLQLVHAAMHSQLAQVQRFVDKAAPFFKSLETARRLYLTILTSRPGDEAAASGLATTYLEEGTYYFERDEEAATLQLSIAAFRRALELQGPVVQKHGDDARLRRNFAAHHANLAAALMRAKQPRDAASAYQQAVQILSELSARDPSSAQLRAEVAIVTGSMSRALLANGDAAGAVAAAQRAVEGYNSLPEGSLRDLNTRYKQGVAHYLLGQALAAGHQEQRACAAWRRSLVILKDVQSRNGLGRTDTTPAVVAQSLQRCQPAGSD</sequence>
<dbReference type="CDD" id="cd14014">
    <property type="entry name" value="STKc_PknB_like"/>
    <property type="match status" value="1"/>
</dbReference>
<evidence type="ECO:0000259" key="5">
    <source>
        <dbReference type="PROSITE" id="PS50011"/>
    </source>
</evidence>
<keyword evidence="4" id="KW-0067">ATP-binding</keyword>
<organism evidence="6 7">
    <name type="scientific">Roseateles saccharophilus</name>
    <name type="common">Pseudomonas saccharophila</name>
    <dbReference type="NCBI Taxonomy" id="304"/>
    <lineage>
        <taxon>Bacteria</taxon>
        <taxon>Pseudomonadati</taxon>
        <taxon>Pseudomonadota</taxon>
        <taxon>Betaproteobacteria</taxon>
        <taxon>Burkholderiales</taxon>
        <taxon>Sphaerotilaceae</taxon>
        <taxon>Roseateles</taxon>
    </lineage>
</organism>
<dbReference type="SMART" id="SM00220">
    <property type="entry name" value="S_TKc"/>
    <property type="match status" value="1"/>
</dbReference>
<accession>A0ABU1YIR8</accession>